<dbReference type="Pfam" id="PF13411">
    <property type="entry name" value="MerR_1"/>
    <property type="match status" value="1"/>
</dbReference>
<keyword evidence="4" id="KW-1185">Reference proteome</keyword>
<reference evidence="3 4" key="1">
    <citation type="submission" date="2023-08" db="EMBL/GenBank/DDBJ databases">
        <authorList>
            <person name="Girao M."/>
            <person name="Carvalho M.F."/>
        </authorList>
    </citation>
    <scope>NUCLEOTIDE SEQUENCE [LARGE SCALE GENOMIC DNA]</scope>
    <source>
        <strain evidence="3 4">CC-R104</strain>
    </source>
</reference>
<evidence type="ECO:0000259" key="2">
    <source>
        <dbReference type="PROSITE" id="PS50937"/>
    </source>
</evidence>
<evidence type="ECO:0000313" key="3">
    <source>
        <dbReference type="EMBL" id="MEE2033575.1"/>
    </source>
</evidence>
<dbReference type="InterPro" id="IPR000551">
    <property type="entry name" value="MerR-type_HTH_dom"/>
</dbReference>
<dbReference type="PANTHER" id="PTHR30204:SF98">
    <property type="entry name" value="HTH-TYPE TRANSCRIPTIONAL REGULATOR ADHR"/>
    <property type="match status" value="1"/>
</dbReference>
<dbReference type="SMART" id="SM00422">
    <property type="entry name" value="HTH_MERR"/>
    <property type="match status" value="1"/>
</dbReference>
<accession>A0ABU7JU69</accession>
<protein>
    <submittedName>
        <fullName evidence="3">MerR family transcriptional regulator</fullName>
    </submittedName>
</protein>
<dbReference type="Proteomes" id="UP001331936">
    <property type="component" value="Unassembled WGS sequence"/>
</dbReference>
<feature type="domain" description="HTH merR-type" evidence="2">
    <location>
        <begin position="1"/>
        <end position="69"/>
    </location>
</feature>
<dbReference type="Gene3D" id="1.10.1660.10">
    <property type="match status" value="1"/>
</dbReference>
<dbReference type="PANTHER" id="PTHR30204">
    <property type="entry name" value="REDOX-CYCLING DRUG-SENSING TRANSCRIPTIONAL ACTIVATOR SOXR"/>
    <property type="match status" value="1"/>
</dbReference>
<gene>
    <name evidence="3" type="ORF">Q8814_15850</name>
</gene>
<dbReference type="EMBL" id="JAUZMZ010000089">
    <property type="protein sequence ID" value="MEE2033575.1"/>
    <property type="molecule type" value="Genomic_DNA"/>
</dbReference>
<proteinExistence type="predicted"/>
<keyword evidence="1" id="KW-0238">DNA-binding</keyword>
<evidence type="ECO:0000313" key="4">
    <source>
        <dbReference type="Proteomes" id="UP001331936"/>
    </source>
</evidence>
<dbReference type="PROSITE" id="PS50937">
    <property type="entry name" value="HTH_MERR_2"/>
    <property type="match status" value="1"/>
</dbReference>
<dbReference type="PRINTS" id="PR00040">
    <property type="entry name" value="HTHMERR"/>
</dbReference>
<dbReference type="RefSeq" id="WP_330152971.1">
    <property type="nucleotide sequence ID" value="NZ_JAUZMZ010000089.1"/>
</dbReference>
<sequence length="215" mass="23261">MRISELAARTGVPLATVKFYLREGLLMPGNATSATQAVYSDEHVRRLGLVRALAVQGLPLHKIKAVVGLVDDPRDDLFAVLGNAIAALPPYVDPPGDGDYPRARRILERLGQVYEPDFAAVAQLEQALAALEAAGLEMSDRRIDVYGRHIRDIAALDLELLPTASRRATVEAAVLGTALYEPVLTAMRRLAHQHLAARLFAGDGDTSDPIVQEPQ</sequence>
<dbReference type="InterPro" id="IPR047057">
    <property type="entry name" value="MerR_fam"/>
</dbReference>
<organism evidence="3 4">
    <name type="scientific">Rhodococcus chondri</name>
    <dbReference type="NCBI Taxonomy" id="3065941"/>
    <lineage>
        <taxon>Bacteria</taxon>
        <taxon>Bacillati</taxon>
        <taxon>Actinomycetota</taxon>
        <taxon>Actinomycetes</taxon>
        <taxon>Mycobacteriales</taxon>
        <taxon>Nocardiaceae</taxon>
        <taxon>Rhodococcus</taxon>
    </lineage>
</organism>
<name>A0ABU7JU69_9NOCA</name>
<dbReference type="InterPro" id="IPR009061">
    <property type="entry name" value="DNA-bd_dom_put_sf"/>
</dbReference>
<comment type="caution">
    <text evidence="3">The sequence shown here is derived from an EMBL/GenBank/DDBJ whole genome shotgun (WGS) entry which is preliminary data.</text>
</comment>
<dbReference type="SUPFAM" id="SSF46955">
    <property type="entry name" value="Putative DNA-binding domain"/>
    <property type="match status" value="1"/>
</dbReference>
<evidence type="ECO:0000256" key="1">
    <source>
        <dbReference type="ARBA" id="ARBA00023125"/>
    </source>
</evidence>